<comment type="caution">
    <text evidence="1">The sequence shown here is derived from an EMBL/GenBank/DDBJ whole genome shotgun (WGS) entry which is preliminary data.</text>
</comment>
<dbReference type="EMBL" id="JAQHXR010000001">
    <property type="protein sequence ID" value="MDA3968309.1"/>
    <property type="molecule type" value="Genomic_DNA"/>
</dbReference>
<proteinExistence type="predicted"/>
<reference evidence="1 2" key="1">
    <citation type="submission" date="2023-01" db="EMBL/GenBank/DDBJ databases">
        <title>Description of Helicobacter ibis sp. nov. isolated from faecal droppings of black-faced ibis (Theristicus melanopis).</title>
        <authorList>
            <person name="Lopez-Cantillo M."/>
            <person name="Vidal-Veuthey B."/>
            <person name="Mella A."/>
            <person name="De La Haba R."/>
            <person name="Collado L."/>
        </authorList>
    </citation>
    <scope>NUCLEOTIDE SEQUENCE [LARGE SCALE GENOMIC DNA]</scope>
    <source>
        <strain evidence="1 2">A82</strain>
    </source>
</reference>
<accession>A0ABT4VC79</accession>
<sequence>MKAIYPFGNCGKAIASILEFFGEEYKIDDIYTSDCVLIASKRYKYKLQQELQEKNITNYIDGLEYTGKKLNYYLKAKFPKNSVALIYDDYKGQKHFGLVESLLRSKNIPICRFIYPDVLEYETCEYDFVICQDLIPFLNAFKLFICTGILTHIPYDSYSLRIPSHYYIFDYHAFYHNPKTRGFWSLKGAISSAGGGGIFEY</sequence>
<dbReference type="RefSeq" id="WP_271020602.1">
    <property type="nucleotide sequence ID" value="NZ_JAQHXR010000001.1"/>
</dbReference>
<evidence type="ECO:0000313" key="2">
    <source>
        <dbReference type="Proteomes" id="UP001210261"/>
    </source>
</evidence>
<protein>
    <submittedName>
        <fullName evidence="1">Uncharacterized protein</fullName>
    </submittedName>
</protein>
<evidence type="ECO:0000313" key="1">
    <source>
        <dbReference type="EMBL" id="MDA3968309.1"/>
    </source>
</evidence>
<gene>
    <name evidence="1" type="ORF">PF021_01310</name>
</gene>
<keyword evidence="2" id="KW-1185">Reference proteome</keyword>
<organism evidence="1 2">
    <name type="scientific">Helicobacter ibis</name>
    <dbReference type="NCBI Taxonomy" id="2962633"/>
    <lineage>
        <taxon>Bacteria</taxon>
        <taxon>Pseudomonadati</taxon>
        <taxon>Campylobacterota</taxon>
        <taxon>Epsilonproteobacteria</taxon>
        <taxon>Campylobacterales</taxon>
        <taxon>Helicobacteraceae</taxon>
        <taxon>Helicobacter</taxon>
    </lineage>
</organism>
<name>A0ABT4VC79_9HELI</name>
<dbReference type="Proteomes" id="UP001210261">
    <property type="component" value="Unassembled WGS sequence"/>
</dbReference>